<accession>A0A6J4MKT8</accession>
<sequence length="139" mass="14730">METRDLANLAYFLDSLAVVEATEGSYDRVPVLQGAAQGIREAIGTVGYGYYRPDEQLAGQAAEQARDHLGEDRFDDALDAGRALEQADAVALALDPAAGAARPDTRTRTPAQPTPAHCPHMSGCARPVPGSLLSPATRW</sequence>
<organism evidence="2">
    <name type="scientific">uncultured Nocardioidaceae bacterium</name>
    <dbReference type="NCBI Taxonomy" id="253824"/>
    <lineage>
        <taxon>Bacteria</taxon>
        <taxon>Bacillati</taxon>
        <taxon>Actinomycetota</taxon>
        <taxon>Actinomycetes</taxon>
        <taxon>Propionibacteriales</taxon>
        <taxon>Nocardioidaceae</taxon>
        <taxon>environmental samples</taxon>
    </lineage>
</organism>
<feature type="compositionally biased region" description="Low complexity" evidence="1">
    <location>
        <begin position="97"/>
        <end position="115"/>
    </location>
</feature>
<evidence type="ECO:0000256" key="1">
    <source>
        <dbReference type="SAM" id="MobiDB-lite"/>
    </source>
</evidence>
<name>A0A6J4MKT8_9ACTN</name>
<evidence type="ECO:0000313" key="2">
    <source>
        <dbReference type="EMBL" id="CAA9360683.1"/>
    </source>
</evidence>
<feature type="region of interest" description="Disordered" evidence="1">
    <location>
        <begin position="97"/>
        <end position="123"/>
    </location>
</feature>
<gene>
    <name evidence="2" type="ORF">AVDCRST_MAG46-3250</name>
</gene>
<protein>
    <submittedName>
        <fullName evidence="2">Uncharacterized protein</fullName>
    </submittedName>
</protein>
<proteinExistence type="predicted"/>
<reference evidence="2" key="1">
    <citation type="submission" date="2020-02" db="EMBL/GenBank/DDBJ databases">
        <authorList>
            <person name="Meier V. D."/>
        </authorList>
    </citation>
    <scope>NUCLEOTIDE SEQUENCE</scope>
    <source>
        <strain evidence="2">AVDCRST_MAG46</strain>
    </source>
</reference>
<dbReference type="EMBL" id="CADCUD010000231">
    <property type="protein sequence ID" value="CAA9360683.1"/>
    <property type="molecule type" value="Genomic_DNA"/>
</dbReference>
<dbReference type="AlphaFoldDB" id="A0A6J4MKT8"/>